<organism evidence="7 8">
    <name type="scientific">Moelleriella libera RCEF 2490</name>
    <dbReference type="NCBI Taxonomy" id="1081109"/>
    <lineage>
        <taxon>Eukaryota</taxon>
        <taxon>Fungi</taxon>
        <taxon>Dikarya</taxon>
        <taxon>Ascomycota</taxon>
        <taxon>Pezizomycotina</taxon>
        <taxon>Sordariomycetes</taxon>
        <taxon>Hypocreomycetidae</taxon>
        <taxon>Hypocreales</taxon>
        <taxon>Clavicipitaceae</taxon>
        <taxon>Moelleriella</taxon>
    </lineage>
</organism>
<keyword evidence="7" id="KW-0032">Aminotransferase</keyword>
<evidence type="ECO:0000256" key="2">
    <source>
        <dbReference type="ARBA" id="ARBA00010008"/>
    </source>
</evidence>
<dbReference type="Proteomes" id="UP000078544">
    <property type="component" value="Unassembled WGS sequence"/>
</dbReference>
<dbReference type="OrthoDB" id="2382073at2759"/>
<comment type="cofactor">
    <cofactor evidence="1 5">
        <name>pyridoxal 5'-phosphate</name>
        <dbReference type="ChEBI" id="CHEBI:597326"/>
    </cofactor>
</comment>
<evidence type="ECO:0000256" key="4">
    <source>
        <dbReference type="ARBA" id="ARBA00022898"/>
    </source>
</evidence>
<keyword evidence="8" id="KW-1185">Reference proteome</keyword>
<proteinExistence type="inferred from homology"/>
<gene>
    <name evidence="7" type="ORF">AAL_02449</name>
</gene>
<dbReference type="GO" id="GO:0030170">
    <property type="term" value="F:pyridoxal phosphate binding"/>
    <property type="evidence" value="ECO:0007669"/>
    <property type="project" value="InterPro"/>
</dbReference>
<dbReference type="GO" id="GO:0008483">
    <property type="term" value="F:transaminase activity"/>
    <property type="evidence" value="ECO:0007669"/>
    <property type="project" value="UniProtKB-KW"/>
</dbReference>
<evidence type="ECO:0000256" key="3">
    <source>
        <dbReference type="ARBA" id="ARBA00022679"/>
    </source>
</evidence>
<evidence type="ECO:0000313" key="7">
    <source>
        <dbReference type="EMBL" id="KZZ98898.1"/>
    </source>
</evidence>
<dbReference type="STRING" id="1081109.A0A168EKM4"/>
<dbReference type="InterPro" id="IPR001917">
    <property type="entry name" value="Aminotrans_II_pyridoxalP_BS"/>
</dbReference>
<dbReference type="InterPro" id="IPR004839">
    <property type="entry name" value="Aminotransferase_I/II_large"/>
</dbReference>
<accession>A0A168EKM4</accession>
<dbReference type="GO" id="GO:0009102">
    <property type="term" value="P:biotin biosynthetic process"/>
    <property type="evidence" value="ECO:0007669"/>
    <property type="project" value="TreeGrafter"/>
</dbReference>
<dbReference type="InterPro" id="IPR015421">
    <property type="entry name" value="PyrdxlP-dep_Trfase_major"/>
</dbReference>
<dbReference type="Gene3D" id="3.40.640.10">
    <property type="entry name" value="Type I PLP-dependent aspartate aminotransferase-like (Major domain)"/>
    <property type="match status" value="1"/>
</dbReference>
<name>A0A168EKM4_9HYPO</name>
<dbReference type="PANTHER" id="PTHR13693:SF77">
    <property type="entry name" value="8-AMINO-7-OXONONANOATE SYNTHASE"/>
    <property type="match status" value="1"/>
</dbReference>
<dbReference type="InterPro" id="IPR015422">
    <property type="entry name" value="PyrdxlP-dep_Trfase_small"/>
</dbReference>
<keyword evidence="4 5" id="KW-0663">Pyridoxal phosphate</keyword>
<dbReference type="PROSITE" id="PS00599">
    <property type="entry name" value="AA_TRANSFER_CLASS_2"/>
    <property type="match status" value="1"/>
</dbReference>
<reference evidence="7 8" key="1">
    <citation type="journal article" date="2016" name="Genome Biol. Evol.">
        <title>Divergent and convergent evolution of fungal pathogenicity.</title>
        <authorList>
            <person name="Shang Y."/>
            <person name="Xiao G."/>
            <person name="Zheng P."/>
            <person name="Cen K."/>
            <person name="Zhan S."/>
            <person name="Wang C."/>
        </authorList>
    </citation>
    <scope>NUCLEOTIDE SEQUENCE [LARGE SCALE GENOMIC DNA]</scope>
    <source>
        <strain evidence="7 8">RCEF 2490</strain>
    </source>
</reference>
<comment type="caution">
    <text evidence="7">The sequence shown here is derived from an EMBL/GenBank/DDBJ whole genome shotgun (WGS) entry which is preliminary data.</text>
</comment>
<keyword evidence="3 7" id="KW-0808">Transferase</keyword>
<dbReference type="Pfam" id="PF00155">
    <property type="entry name" value="Aminotran_1_2"/>
    <property type="match status" value="1"/>
</dbReference>
<dbReference type="EMBL" id="AZGY01000004">
    <property type="protein sequence ID" value="KZZ98898.1"/>
    <property type="molecule type" value="Genomic_DNA"/>
</dbReference>
<feature type="domain" description="Aminotransferase class I/classII large" evidence="6">
    <location>
        <begin position="56"/>
        <end position="424"/>
    </location>
</feature>
<protein>
    <submittedName>
        <fullName evidence="7">Aminotransferase class I and II</fullName>
    </submittedName>
</protein>
<dbReference type="AlphaFoldDB" id="A0A168EKM4"/>
<evidence type="ECO:0000256" key="1">
    <source>
        <dbReference type="ARBA" id="ARBA00001933"/>
    </source>
</evidence>
<evidence type="ECO:0000259" key="6">
    <source>
        <dbReference type="Pfam" id="PF00155"/>
    </source>
</evidence>
<dbReference type="InterPro" id="IPR015424">
    <property type="entry name" value="PyrdxlP-dep_Trfase"/>
</dbReference>
<dbReference type="PANTHER" id="PTHR13693">
    <property type="entry name" value="CLASS II AMINOTRANSFERASE/8-AMINO-7-OXONONANOATE SYNTHASE"/>
    <property type="match status" value="1"/>
</dbReference>
<comment type="similarity">
    <text evidence="2">Belongs to the class-II pyridoxal-phosphate-dependent aminotransferase family. BioF subfamily.</text>
</comment>
<evidence type="ECO:0000256" key="5">
    <source>
        <dbReference type="RuleBase" id="RU003693"/>
    </source>
</evidence>
<sequence length="464" mass="51917">MNALADESVFSQIAHWNQAQELRAPRTKDIFNKNLEEALDIRRSQHSLITLRKRRDHIDFSSNDFLSLSSSGQLREAFLEELGRHPDFSLGSTGSRLLDGNHDYFEALEDEIAAFHGAERALIVNSGFEGNSAIFSAIPRPGDVVVFDELVHASVHEGMARCSAMVRQSFRHNCVDSLRDTLEMVHESQPLVQRGQRTVLIAVESVYSMEGDFCPLAELVEAAQEVFPKRNFQFIVDEAHTTGVVGEKGVGLVSSLGLQKEIAIRLHTFSKALGASGVRNMLINHARPITFTTAASFPTLAAVKSVYGLLASGKTEPSRLRLYDLIRLFYKEITGNPAYEEVRDEGIISIPMADDWESQTYLTHIVAVLTEPRHNYFLSLHLQLLRFWVFPVDPPAVPKGTSRVRVVFHANATEQQVIDLAEAIIEWAKEMLEIKQSGKEGTLPTAAQQVYKITSVTPRFDQFQ</sequence>
<dbReference type="Gene3D" id="3.90.1150.10">
    <property type="entry name" value="Aspartate Aminotransferase, domain 1"/>
    <property type="match status" value="1"/>
</dbReference>
<evidence type="ECO:0000313" key="8">
    <source>
        <dbReference type="Proteomes" id="UP000078544"/>
    </source>
</evidence>
<dbReference type="InterPro" id="IPR050087">
    <property type="entry name" value="AON_synthase_class-II"/>
</dbReference>
<dbReference type="SUPFAM" id="SSF53383">
    <property type="entry name" value="PLP-dependent transferases"/>
    <property type="match status" value="1"/>
</dbReference>